<protein>
    <recommendedName>
        <fullName evidence="8">C3H1-type domain-containing protein</fullName>
    </recommendedName>
</protein>
<feature type="compositionally biased region" description="Polar residues" evidence="3">
    <location>
        <begin position="255"/>
        <end position="269"/>
    </location>
</feature>
<keyword evidence="2" id="KW-0862">Zinc</keyword>
<dbReference type="PANTHER" id="PTHR36886">
    <property type="entry name" value="PROTEIN FRIGIDA-ESSENTIAL 1"/>
    <property type="match status" value="1"/>
</dbReference>
<evidence type="ECO:0000256" key="3">
    <source>
        <dbReference type="SAM" id="MobiDB-lite"/>
    </source>
</evidence>
<keyword evidence="1" id="KW-0507">mRNA processing</keyword>
<dbReference type="PROSITE" id="PS50103">
    <property type="entry name" value="ZF_C3H1"/>
    <property type="match status" value="1"/>
</dbReference>
<feature type="region of interest" description="Disordered" evidence="3">
    <location>
        <begin position="202"/>
        <end position="287"/>
    </location>
</feature>
<evidence type="ECO:0000313" key="6">
    <source>
        <dbReference type="EMBL" id="GMH31559.1"/>
    </source>
</evidence>
<dbReference type="Gene3D" id="1.10.10.790">
    <property type="entry name" value="Surp module"/>
    <property type="match status" value="1"/>
</dbReference>
<feature type="domain" description="C3H1-type" evidence="4">
    <location>
        <begin position="747"/>
        <end position="775"/>
    </location>
</feature>
<feature type="compositionally biased region" description="Polar residues" evidence="3">
    <location>
        <begin position="1215"/>
        <end position="1242"/>
    </location>
</feature>
<gene>
    <name evidence="6" type="ORF">Nepgr_033403</name>
</gene>
<evidence type="ECO:0008006" key="8">
    <source>
        <dbReference type="Google" id="ProtNLM"/>
    </source>
</evidence>
<dbReference type="Proteomes" id="UP001279734">
    <property type="component" value="Unassembled WGS sequence"/>
</dbReference>
<dbReference type="EMBL" id="BSYO01000040">
    <property type="protein sequence ID" value="GMH31559.1"/>
    <property type="molecule type" value="Genomic_DNA"/>
</dbReference>
<sequence length="1426" mass="155351">MYGQGNYVSQSGQGPHRPMPLLQQPPVGHPPSSHFHQGPPPPPPPIIQQPGPPYAVPAGAPAFPRVPHVPPPIPHHAQPGVMSNIGQSFLHPPTAVHGSIPMTDAYPVSQQNSLYPPHFGTQNVQYSLRPAPLPSLGPSRVLPTPPSQVQTLYRHPVHQLSIGTQQGIQQMLPPSPPPTSSSLLSAAPFESVSQPMFVESQMLSLAPPPPPPLPPSYPPSPPPPPPSSSPPSSFGILTSAPLNAATDQPLHSAADPNSNQPPSSESTGNIDVVMQDDDSKHKGGRCLKGLSVEDGLLLRQTVHLDLPPPPPPPPPPPKPTDEQIVRNIEILCQFIAKNGLEFEHMACQKEAGNPKFNFLFGGEKGSEAAIAHEYYQWMKKNCGLASNLQEGLAKSTLLPNLVRDQSSGELNTLMAVGGTYSPADSDMDMEDDATKSNQDRGFYNLAEGNKLDLVSTRDEVEILEQDNVLQGVSHDSPEINFSLLADSDAKTGTKSDKSAGKIVSDSPFRLIQKYASDDSSEDDDEPHLEELRPTSALKLARASCSLGDMAQDFTESKSSSAAKLELSEILTASTQGMLSEEPGNNPPALHNDAQEIVVEGTTSEKVDELAEENKTDASTQSASFETFHEKDALGSADFDTFSGSFKDQKDVAKNTSALKVDEFGRLVREGVSESESDDSDYIGRRGKRGRSRSYSQSPPDKRRRNRGGRKEKRSRSRSWSPKRRRSRSKSPLKRPGDFGTDRLRRGRAQLQECLDFLKGRCYRGASCRYLHHGSDKYDGARHPRTKQLHLDIPQSSRNSDVAAEHKDVLSRKPLRHDEVKSSNKLPSQGRCDGSSFGSENATAVEEIKAEYVKHPDGKAVITDGVKCEISRETNSSGTPVVYEVPEEPTSHLPDNEKYPLPSVASADLSHHISHLSPHPSLQGANAPDAPQSLRNHSKIASTVSNFPVQSVPMESVPSYHSPLLNQHFPYPVPQNPSWSAAPLPQARPPYIADPTISGAPLLFQQSNLPMRNDFPMQTSLRTNLNELPSHSQLVGLQHQTYPSIQDPKQPPLHVEDFRSKPLLAGGVVSQPFGSPIGMTENQYAHLPSQGLVTSGSLDSENLLHLPPGELSQSTFPNHLHLQPHHPLYGAQQTSADRISSHVGGSLSSSRFPSDLLDRNHPPRFPDIGGSKISAHYNPYASTFDQPLSSKFSSSAYRLERETAYGSKYDSPFSLGNVSREGQNAGTLGMRQMNSSPNSSRTVGQALPKSGEHQYDPLFDSIEPSSELSKTLAGKQDVEEKNEEDEAAAVSLENKYYDETADAAVVVENGSPCNPNDQAETTAGGIEIDQGKRKVESKKSKDSRSMKLFQAELANFVKEVLKPSWRQGNMSKEAFKTIVKKTVDKVSATMKSHRIPKSKAKIDQYIDSSHRKLTQLVEGYVNKYAKA</sequence>
<feature type="compositionally biased region" description="Basic and acidic residues" evidence="3">
    <location>
        <begin position="1328"/>
        <end position="1340"/>
    </location>
</feature>
<dbReference type="Pfam" id="PF23030">
    <property type="entry name" value="SCAF11-like_C"/>
    <property type="match status" value="1"/>
</dbReference>
<keyword evidence="7" id="KW-1185">Reference proteome</keyword>
<feature type="compositionally biased region" description="Basic residues" evidence="3">
    <location>
        <begin position="701"/>
        <end position="732"/>
    </location>
</feature>
<evidence type="ECO:0000256" key="2">
    <source>
        <dbReference type="PROSITE-ProRule" id="PRU00723"/>
    </source>
</evidence>
<dbReference type="PANTHER" id="PTHR36886:SF7">
    <property type="entry name" value="EXPRESSED PROTEIN"/>
    <property type="match status" value="1"/>
</dbReference>
<evidence type="ECO:0000259" key="5">
    <source>
        <dbReference type="PROSITE" id="PS50128"/>
    </source>
</evidence>
<dbReference type="InterPro" id="IPR000061">
    <property type="entry name" value="Surp"/>
</dbReference>
<accession>A0AAD3Y8M6</accession>
<feature type="compositionally biased region" description="Pro residues" evidence="3">
    <location>
        <begin position="38"/>
        <end position="55"/>
    </location>
</feature>
<feature type="compositionally biased region" description="Polar residues" evidence="3">
    <location>
        <begin position="1"/>
        <end position="13"/>
    </location>
</feature>
<feature type="region of interest" description="Disordered" evidence="3">
    <location>
        <begin position="166"/>
        <end position="185"/>
    </location>
</feature>
<feature type="compositionally biased region" description="Pro residues" evidence="3">
    <location>
        <begin position="306"/>
        <end position="318"/>
    </location>
</feature>
<feature type="region of interest" description="Disordered" evidence="3">
    <location>
        <begin position="1215"/>
        <end position="1258"/>
    </location>
</feature>
<dbReference type="SMART" id="SM00648">
    <property type="entry name" value="SWAP"/>
    <property type="match status" value="1"/>
</dbReference>
<feature type="region of interest" description="Disordered" evidence="3">
    <location>
        <begin position="302"/>
        <end position="321"/>
    </location>
</feature>
<dbReference type="InterPro" id="IPR052650">
    <property type="entry name" value="Zinc_finger_CCCH"/>
</dbReference>
<feature type="compositionally biased region" description="Polar residues" evidence="3">
    <location>
        <begin position="1310"/>
        <end position="1320"/>
    </location>
</feature>
<dbReference type="GO" id="GO:0008270">
    <property type="term" value="F:zinc ion binding"/>
    <property type="evidence" value="ECO:0007669"/>
    <property type="project" value="UniProtKB-KW"/>
</dbReference>
<name>A0AAD3Y8M6_NEPGR</name>
<feature type="region of interest" description="Disordered" evidence="3">
    <location>
        <begin position="1"/>
        <end position="62"/>
    </location>
</feature>
<keyword evidence="2" id="KW-0479">Metal-binding</keyword>
<evidence type="ECO:0000259" key="4">
    <source>
        <dbReference type="PROSITE" id="PS50103"/>
    </source>
</evidence>
<organism evidence="6 7">
    <name type="scientific">Nepenthes gracilis</name>
    <name type="common">Slender pitcher plant</name>
    <dbReference type="NCBI Taxonomy" id="150966"/>
    <lineage>
        <taxon>Eukaryota</taxon>
        <taxon>Viridiplantae</taxon>
        <taxon>Streptophyta</taxon>
        <taxon>Embryophyta</taxon>
        <taxon>Tracheophyta</taxon>
        <taxon>Spermatophyta</taxon>
        <taxon>Magnoliopsida</taxon>
        <taxon>eudicotyledons</taxon>
        <taxon>Gunneridae</taxon>
        <taxon>Pentapetalae</taxon>
        <taxon>Caryophyllales</taxon>
        <taxon>Nepenthaceae</taxon>
        <taxon>Nepenthes</taxon>
    </lineage>
</organism>
<dbReference type="PROSITE" id="PS50128">
    <property type="entry name" value="SURP"/>
    <property type="match status" value="1"/>
</dbReference>
<comment type="caution">
    <text evidence="6">The sequence shown here is derived from an EMBL/GenBank/DDBJ whole genome shotgun (WGS) entry which is preliminary data.</text>
</comment>
<feature type="compositionally biased region" description="Basic and acidic residues" evidence="3">
    <location>
        <begin position="802"/>
        <end position="821"/>
    </location>
</feature>
<dbReference type="InterPro" id="IPR000571">
    <property type="entry name" value="Znf_CCCH"/>
</dbReference>
<keyword evidence="2" id="KW-0863">Zinc-finger</keyword>
<feature type="region of interest" description="Disordered" evidence="3">
    <location>
        <begin position="1310"/>
        <end position="1340"/>
    </location>
</feature>
<evidence type="ECO:0000256" key="1">
    <source>
        <dbReference type="ARBA" id="ARBA00022664"/>
    </source>
</evidence>
<feature type="compositionally biased region" description="Basic and acidic residues" evidence="3">
    <location>
        <begin position="734"/>
        <end position="743"/>
    </location>
</feature>
<feature type="region of interest" description="Disordered" evidence="3">
    <location>
        <begin position="670"/>
        <end position="743"/>
    </location>
</feature>
<dbReference type="SUPFAM" id="SSF109905">
    <property type="entry name" value="Surp module (SWAP domain)"/>
    <property type="match status" value="1"/>
</dbReference>
<dbReference type="InterPro" id="IPR057031">
    <property type="entry name" value="SFR19-like_C"/>
</dbReference>
<reference evidence="6" key="1">
    <citation type="submission" date="2023-05" db="EMBL/GenBank/DDBJ databases">
        <title>Nepenthes gracilis genome sequencing.</title>
        <authorList>
            <person name="Fukushima K."/>
        </authorList>
    </citation>
    <scope>NUCLEOTIDE SEQUENCE</scope>
    <source>
        <strain evidence="6">SING2019-196</strain>
    </source>
</reference>
<evidence type="ECO:0000313" key="7">
    <source>
        <dbReference type="Proteomes" id="UP001279734"/>
    </source>
</evidence>
<dbReference type="GO" id="GO:0003723">
    <property type="term" value="F:RNA binding"/>
    <property type="evidence" value="ECO:0007669"/>
    <property type="project" value="InterPro"/>
</dbReference>
<feature type="domain" description="SURP motif" evidence="5">
    <location>
        <begin position="327"/>
        <end position="375"/>
    </location>
</feature>
<feature type="region of interest" description="Disordered" evidence="3">
    <location>
        <begin position="908"/>
        <end position="932"/>
    </location>
</feature>
<dbReference type="GO" id="GO:0006397">
    <property type="term" value="P:mRNA processing"/>
    <property type="evidence" value="ECO:0007669"/>
    <property type="project" value="UniProtKB-KW"/>
</dbReference>
<dbReference type="Pfam" id="PF01805">
    <property type="entry name" value="Surp"/>
    <property type="match status" value="1"/>
</dbReference>
<feature type="compositionally biased region" description="Pro residues" evidence="3">
    <location>
        <begin position="206"/>
        <end position="229"/>
    </location>
</feature>
<proteinExistence type="predicted"/>
<feature type="region of interest" description="Disordered" evidence="3">
    <location>
        <begin position="790"/>
        <end position="837"/>
    </location>
</feature>
<feature type="zinc finger region" description="C3H1-type" evidence="2">
    <location>
        <begin position="747"/>
        <end position="775"/>
    </location>
</feature>
<dbReference type="InterPro" id="IPR035967">
    <property type="entry name" value="SWAP/Surp_sf"/>
</dbReference>